<dbReference type="Proteomes" id="UP000038045">
    <property type="component" value="Unplaced"/>
</dbReference>
<dbReference type="WBParaSite" id="PTRK_0001663400.1">
    <property type="protein sequence ID" value="PTRK_0001663400.1"/>
    <property type="gene ID" value="PTRK_0001663400"/>
</dbReference>
<keyword evidence="1" id="KW-1185">Reference proteome</keyword>
<accession>A0A0N5A4L4</accession>
<reference evidence="2" key="1">
    <citation type="submission" date="2017-02" db="UniProtKB">
        <authorList>
            <consortium name="WormBaseParasite"/>
        </authorList>
    </citation>
    <scope>IDENTIFICATION</scope>
</reference>
<dbReference type="AlphaFoldDB" id="A0A0N5A4L4"/>
<sequence>REFYSLLVYDHTVVFDSKIRYQDDEICSDFLDFVEDYGHRWKVLFVKNIPMENLFVLRNFKCLENVEIVVFNINEPKLYELGIFSECPHLQPKKVVFYRDGVFTDYEDRDMYEPLKELINLEMHYLILSCPTERFEKLIFNDDFFSTVKTPKEKKMVMKVLKSFKNLDMNL</sequence>
<evidence type="ECO:0000313" key="2">
    <source>
        <dbReference type="WBParaSite" id="PTRK_0001663400.1"/>
    </source>
</evidence>
<name>A0A0N5A4L4_PARTI</name>
<protein>
    <submittedName>
        <fullName evidence="2">LRR containing protein</fullName>
    </submittedName>
</protein>
<evidence type="ECO:0000313" key="1">
    <source>
        <dbReference type="Proteomes" id="UP000038045"/>
    </source>
</evidence>
<organism evidence="1 2">
    <name type="scientific">Parastrongyloides trichosuri</name>
    <name type="common">Possum-specific nematode worm</name>
    <dbReference type="NCBI Taxonomy" id="131310"/>
    <lineage>
        <taxon>Eukaryota</taxon>
        <taxon>Metazoa</taxon>
        <taxon>Ecdysozoa</taxon>
        <taxon>Nematoda</taxon>
        <taxon>Chromadorea</taxon>
        <taxon>Rhabditida</taxon>
        <taxon>Tylenchina</taxon>
        <taxon>Panagrolaimomorpha</taxon>
        <taxon>Strongyloidoidea</taxon>
        <taxon>Strongyloididae</taxon>
        <taxon>Parastrongyloides</taxon>
    </lineage>
</organism>
<proteinExistence type="predicted"/>